<organism evidence="2 3">
    <name type="scientific">Holdemanella biformis DSM 3989</name>
    <dbReference type="NCBI Taxonomy" id="518637"/>
    <lineage>
        <taxon>Bacteria</taxon>
        <taxon>Bacillati</taxon>
        <taxon>Bacillota</taxon>
        <taxon>Erysipelotrichia</taxon>
        <taxon>Erysipelotrichales</taxon>
        <taxon>Erysipelotrichaceae</taxon>
        <taxon>Holdemanella</taxon>
    </lineage>
</organism>
<comment type="caution">
    <text evidence="2">The sequence shown here is derived from an EMBL/GenBank/DDBJ whole genome shotgun (WGS) entry which is preliminary data.</text>
</comment>
<proteinExistence type="predicted"/>
<dbReference type="HOGENOM" id="CLU_142044_0_0_9"/>
<evidence type="ECO:0000313" key="3">
    <source>
        <dbReference type="Proteomes" id="UP000004315"/>
    </source>
</evidence>
<gene>
    <name evidence="2" type="ORF">EUBIFOR_00601</name>
</gene>
<dbReference type="CDD" id="cd04301">
    <property type="entry name" value="NAT_SF"/>
    <property type="match status" value="1"/>
</dbReference>
<dbReference type="eggNOG" id="COG0456">
    <property type="taxonomic scope" value="Bacteria"/>
</dbReference>
<dbReference type="EMBL" id="ABYT01000036">
    <property type="protein sequence ID" value="EEC90843.1"/>
    <property type="molecule type" value="Genomic_DNA"/>
</dbReference>
<evidence type="ECO:0000313" key="2">
    <source>
        <dbReference type="EMBL" id="EEC90843.1"/>
    </source>
</evidence>
<accession>B7C8U5</accession>
<dbReference type="InterPro" id="IPR000182">
    <property type="entry name" value="GNAT_dom"/>
</dbReference>
<dbReference type="Proteomes" id="UP000004315">
    <property type="component" value="Unassembled WGS sequence"/>
</dbReference>
<dbReference type="PROSITE" id="PS51186">
    <property type="entry name" value="GNAT"/>
    <property type="match status" value="1"/>
</dbReference>
<dbReference type="SUPFAM" id="SSF55729">
    <property type="entry name" value="Acyl-CoA N-acyltransferases (Nat)"/>
    <property type="match status" value="1"/>
</dbReference>
<dbReference type="Pfam" id="PF13508">
    <property type="entry name" value="Acetyltransf_7"/>
    <property type="match status" value="1"/>
</dbReference>
<dbReference type="GO" id="GO:0016747">
    <property type="term" value="F:acyltransferase activity, transferring groups other than amino-acyl groups"/>
    <property type="evidence" value="ECO:0007669"/>
    <property type="project" value="InterPro"/>
</dbReference>
<keyword evidence="3" id="KW-1185">Reference proteome</keyword>
<evidence type="ECO:0000259" key="1">
    <source>
        <dbReference type="PROSITE" id="PS51186"/>
    </source>
</evidence>
<feature type="domain" description="N-acetyltransferase" evidence="1">
    <location>
        <begin position="21"/>
        <end position="171"/>
    </location>
</feature>
<dbReference type="InterPro" id="IPR016181">
    <property type="entry name" value="Acyl_CoA_acyltransferase"/>
</dbReference>
<name>B7C8U5_9FIRM</name>
<dbReference type="STRING" id="518637.EUBIFOR_00601"/>
<sequence>MMKKKYYNNRLTMSKGSMNMKIIKVINDEDKKKITRAILEALPEWFGIVEAREEYILDSVGKDFFCAIEKDKVVGFLYLKQTGKDTVELAVMGVLKEYHRKGIGRALFEYAKESIKERGYSFIQVKTVKMGMYEDYDRTNRFYISLGFKEFEVLNSLWDENNPCQIYVMAI</sequence>
<keyword evidence="2" id="KW-0808">Transferase</keyword>
<protein>
    <submittedName>
        <fullName evidence="2">Acetyltransferase, GNAT family</fullName>
    </submittedName>
</protein>
<dbReference type="AlphaFoldDB" id="B7C8U5"/>
<reference evidence="2 3" key="1">
    <citation type="submission" date="2008-11" db="EMBL/GenBank/DDBJ databases">
        <title>Draft genome sequence of Eubacterium biforme (DSM 3989).</title>
        <authorList>
            <person name="Sudarsanam P."/>
            <person name="Ley R."/>
            <person name="Guruge J."/>
            <person name="Turnbaugh P.J."/>
            <person name="Mahowald M."/>
            <person name="Liep D."/>
            <person name="Gordon J."/>
        </authorList>
    </citation>
    <scope>NUCLEOTIDE SEQUENCE [LARGE SCALE GENOMIC DNA]</scope>
    <source>
        <strain evidence="2 3">DSM 3989</strain>
    </source>
</reference>
<dbReference type="Gene3D" id="3.40.630.30">
    <property type="match status" value="1"/>
</dbReference>